<evidence type="ECO:0000313" key="2">
    <source>
        <dbReference type="Proteomes" id="UP000076858"/>
    </source>
</evidence>
<keyword evidence="2" id="KW-1185">Reference proteome</keyword>
<dbReference type="Proteomes" id="UP000076858">
    <property type="component" value="Unassembled WGS sequence"/>
</dbReference>
<dbReference type="AlphaFoldDB" id="A0A164LVB8"/>
<proteinExistence type="predicted"/>
<comment type="caution">
    <text evidence="1">The sequence shown here is derived from an EMBL/GenBank/DDBJ whole genome shotgun (WGS) entry which is preliminary data.</text>
</comment>
<evidence type="ECO:0000313" key="1">
    <source>
        <dbReference type="EMBL" id="KZS04468.1"/>
    </source>
</evidence>
<gene>
    <name evidence="1" type="ORF">APZ42_032813</name>
</gene>
<accession>A0A164LVB8</accession>
<sequence length="52" mass="6056">MMMIDMKLRYAYDRISKLSGLLLSLLVQKENEGPIIDTSESTMYTYVVYLCD</sequence>
<reference evidence="1 2" key="1">
    <citation type="submission" date="2016-03" db="EMBL/GenBank/DDBJ databases">
        <title>EvidentialGene: Evidence-directed Construction of Genes on Genomes.</title>
        <authorList>
            <person name="Gilbert D.G."/>
            <person name="Choi J.-H."/>
            <person name="Mockaitis K."/>
            <person name="Colbourne J."/>
            <person name="Pfrender M."/>
        </authorList>
    </citation>
    <scope>NUCLEOTIDE SEQUENCE [LARGE SCALE GENOMIC DNA]</scope>
    <source>
        <strain evidence="1 2">Xinb3</strain>
        <tissue evidence="1">Complete organism</tissue>
    </source>
</reference>
<organism evidence="1 2">
    <name type="scientific">Daphnia magna</name>
    <dbReference type="NCBI Taxonomy" id="35525"/>
    <lineage>
        <taxon>Eukaryota</taxon>
        <taxon>Metazoa</taxon>
        <taxon>Ecdysozoa</taxon>
        <taxon>Arthropoda</taxon>
        <taxon>Crustacea</taxon>
        <taxon>Branchiopoda</taxon>
        <taxon>Diplostraca</taxon>
        <taxon>Cladocera</taxon>
        <taxon>Anomopoda</taxon>
        <taxon>Daphniidae</taxon>
        <taxon>Daphnia</taxon>
    </lineage>
</organism>
<name>A0A164LVB8_9CRUS</name>
<dbReference type="EMBL" id="LRGB01003123">
    <property type="protein sequence ID" value="KZS04468.1"/>
    <property type="molecule type" value="Genomic_DNA"/>
</dbReference>
<protein>
    <submittedName>
        <fullName evidence="1">Uncharacterized protein</fullName>
    </submittedName>
</protein>